<dbReference type="SMART" id="SM00320">
    <property type="entry name" value="WD40"/>
    <property type="match status" value="3"/>
</dbReference>
<keyword evidence="17" id="KW-1185">Reference proteome</keyword>
<dbReference type="OrthoDB" id="10252683at2759"/>
<comment type="subunit">
    <text evidence="4">Component of the 40S small ribosomal subunit.</text>
</comment>
<evidence type="ECO:0000313" key="16">
    <source>
        <dbReference type="EMBL" id="CAE1281182.1"/>
    </source>
</evidence>
<dbReference type="Pfam" id="PF00400">
    <property type="entry name" value="WD40"/>
    <property type="match status" value="2"/>
</dbReference>
<dbReference type="PROSITE" id="PS00678">
    <property type="entry name" value="WD_REPEATS_1"/>
    <property type="match status" value="1"/>
</dbReference>
<dbReference type="InterPro" id="IPR001680">
    <property type="entry name" value="WD40_rpt"/>
</dbReference>
<comment type="pathway">
    <text evidence="2">Protein modification; protein ubiquitination.</text>
</comment>
<feature type="region of interest" description="Disordered" evidence="15">
    <location>
        <begin position="264"/>
        <end position="294"/>
    </location>
</feature>
<dbReference type="GO" id="GO:0008270">
    <property type="term" value="F:zinc ion binding"/>
    <property type="evidence" value="ECO:0007669"/>
    <property type="project" value="InterPro"/>
</dbReference>
<name>A0A812CSU2_ACAPH</name>
<keyword evidence="7" id="KW-0833">Ubl conjugation pathway</keyword>
<dbReference type="InterPro" id="IPR043140">
    <property type="entry name" value="Ribosomal_uS14_sf"/>
</dbReference>
<evidence type="ECO:0000256" key="5">
    <source>
        <dbReference type="ARBA" id="ARBA00022574"/>
    </source>
</evidence>
<evidence type="ECO:0000256" key="11">
    <source>
        <dbReference type="ARBA" id="ARBA00035167"/>
    </source>
</evidence>
<dbReference type="Proteomes" id="UP000597762">
    <property type="component" value="Unassembled WGS sequence"/>
</dbReference>
<dbReference type="Gene3D" id="4.10.830.10">
    <property type="entry name" value="30s Ribosomal Protein S14, Chain N"/>
    <property type="match status" value="1"/>
</dbReference>
<evidence type="ECO:0000256" key="4">
    <source>
        <dbReference type="ARBA" id="ARBA00011542"/>
    </source>
</evidence>
<dbReference type="InterPro" id="IPR036322">
    <property type="entry name" value="WD40_repeat_dom_sf"/>
</dbReference>
<gene>
    <name evidence="16" type="ORF">SPHA_42721</name>
</gene>
<comment type="similarity">
    <text evidence="3">Belongs to the universal ribosomal protein uS14 family.</text>
</comment>
<comment type="similarity">
    <text evidence="13">Belongs to the WD repeat cdt2 family.</text>
</comment>
<sequence>MVLLHYLTQTFLGRNLCSEIGMPMTRTHLTWRSNSTKNSLLSLDRHKSVTSVLFHTDHLIVSAGAVNNHIKVWDLRKCSSLQLNPTPVQTFSSFQNAVRNHGITNLVFDSSYTKLFASCKDNKIYQYDFASYSPRPVKIFQGFENASFYIKSSISPCDQYLISGSHDNTAYIWDIATLSDDNTLRLWRIQRNRRLIEKDSNWGTACKYNIPFCDHPVILSPSFSDLTNERPFPVTPDPQKPSQSSSPPLSLVGWLKTNAYPKNKSCHSANKKHHPKTPNSSRKTPHKSSPVVMSGKHSLHSFQSCGLSFQSESTLGGYETKNRMCILWDRQRFGPGSRQCRVCANTHGVIRKYSLFMCRRCFRDYSNDIGFKKLD</sequence>
<dbReference type="EMBL" id="CAHIKZ030002101">
    <property type="protein sequence ID" value="CAE1281182.1"/>
    <property type="molecule type" value="Genomic_DNA"/>
</dbReference>
<comment type="caution">
    <text evidence="16">The sequence shown here is derived from an EMBL/GenBank/DDBJ whole genome shotgun (WGS) entry which is preliminary data.</text>
</comment>
<dbReference type="Pfam" id="PF00253">
    <property type="entry name" value="Ribosomal_S14"/>
    <property type="match status" value="1"/>
</dbReference>
<reference evidence="16" key="1">
    <citation type="submission" date="2021-01" db="EMBL/GenBank/DDBJ databases">
        <authorList>
            <person name="Li R."/>
            <person name="Bekaert M."/>
        </authorList>
    </citation>
    <scope>NUCLEOTIDE SEQUENCE</scope>
    <source>
        <strain evidence="16">Farmed</strain>
    </source>
</reference>
<dbReference type="InterPro" id="IPR018271">
    <property type="entry name" value="Ribosomal_uS14_CS"/>
</dbReference>
<evidence type="ECO:0000256" key="10">
    <source>
        <dbReference type="ARBA" id="ARBA00023274"/>
    </source>
</evidence>
<dbReference type="GO" id="GO:0006412">
    <property type="term" value="P:translation"/>
    <property type="evidence" value="ECO:0007669"/>
    <property type="project" value="InterPro"/>
</dbReference>
<dbReference type="AlphaFoldDB" id="A0A812CSU2"/>
<dbReference type="InterPro" id="IPR051865">
    <property type="entry name" value="WD-repeat_CDT2_adapter"/>
</dbReference>
<evidence type="ECO:0000256" key="14">
    <source>
        <dbReference type="PROSITE-ProRule" id="PRU00221"/>
    </source>
</evidence>
<dbReference type="PROSITE" id="PS50082">
    <property type="entry name" value="WD_REPEATS_2"/>
    <property type="match status" value="2"/>
</dbReference>
<evidence type="ECO:0000256" key="9">
    <source>
        <dbReference type="ARBA" id="ARBA00022980"/>
    </source>
</evidence>
<dbReference type="InterPro" id="IPR015943">
    <property type="entry name" value="WD40/YVTN_repeat-like_dom_sf"/>
</dbReference>
<accession>A0A812CSU2</accession>
<dbReference type="NCBIfam" id="NF004424">
    <property type="entry name" value="PRK05766.1"/>
    <property type="match status" value="1"/>
</dbReference>
<dbReference type="Gene3D" id="2.130.10.10">
    <property type="entry name" value="YVTN repeat-like/Quinoprotein amine dehydrogenase"/>
    <property type="match status" value="1"/>
</dbReference>
<dbReference type="GO" id="GO:0005840">
    <property type="term" value="C:ribosome"/>
    <property type="evidence" value="ECO:0007669"/>
    <property type="project" value="UniProtKB-KW"/>
</dbReference>
<dbReference type="InterPro" id="IPR001209">
    <property type="entry name" value="Ribosomal_uS14"/>
</dbReference>
<feature type="repeat" description="WD" evidence="14">
    <location>
        <begin position="153"/>
        <end position="183"/>
    </location>
</feature>
<feature type="repeat" description="WD" evidence="14">
    <location>
        <begin position="42"/>
        <end position="83"/>
    </location>
</feature>
<evidence type="ECO:0000256" key="1">
    <source>
        <dbReference type="ARBA" id="ARBA00001947"/>
    </source>
</evidence>
<dbReference type="GO" id="GO:0005634">
    <property type="term" value="C:nucleus"/>
    <property type="evidence" value="ECO:0007669"/>
    <property type="project" value="TreeGrafter"/>
</dbReference>
<feature type="region of interest" description="Disordered" evidence="15">
    <location>
        <begin position="229"/>
        <end position="248"/>
    </location>
</feature>
<dbReference type="SUPFAM" id="SSF50978">
    <property type="entry name" value="WD40 repeat-like"/>
    <property type="match status" value="1"/>
</dbReference>
<dbReference type="InterPro" id="IPR019775">
    <property type="entry name" value="WD40_repeat_CS"/>
</dbReference>
<dbReference type="FunFam" id="4.10.830.10:FF:000002">
    <property type="entry name" value="40S ribosomal protein S29"/>
    <property type="match status" value="1"/>
</dbReference>
<evidence type="ECO:0000256" key="13">
    <source>
        <dbReference type="ARBA" id="ARBA00038344"/>
    </source>
</evidence>
<dbReference type="InterPro" id="IPR039744">
    <property type="entry name" value="RIbosomal_uS14_euk_arc"/>
</dbReference>
<dbReference type="GO" id="GO:0043161">
    <property type="term" value="P:proteasome-mediated ubiquitin-dependent protein catabolic process"/>
    <property type="evidence" value="ECO:0007669"/>
    <property type="project" value="TreeGrafter"/>
</dbReference>
<evidence type="ECO:0000313" key="17">
    <source>
        <dbReference type="Proteomes" id="UP000597762"/>
    </source>
</evidence>
<evidence type="ECO:0000256" key="12">
    <source>
        <dbReference type="ARBA" id="ARBA00035455"/>
    </source>
</evidence>
<evidence type="ECO:0000256" key="8">
    <source>
        <dbReference type="ARBA" id="ARBA00022833"/>
    </source>
</evidence>
<protein>
    <recommendedName>
        <fullName evidence="11">Small ribosomal subunit protein uS14</fullName>
    </recommendedName>
    <alternativeName>
        <fullName evidence="12">40S ribosomal protein S29</fullName>
    </alternativeName>
</protein>
<keyword evidence="10" id="KW-0687">Ribonucleoprotein</keyword>
<evidence type="ECO:0000256" key="2">
    <source>
        <dbReference type="ARBA" id="ARBA00004906"/>
    </source>
</evidence>
<evidence type="ECO:0000256" key="7">
    <source>
        <dbReference type="ARBA" id="ARBA00022786"/>
    </source>
</evidence>
<keyword evidence="5 14" id="KW-0853">WD repeat</keyword>
<dbReference type="PROSITE" id="PS00527">
    <property type="entry name" value="RIBOSOMAL_S14"/>
    <property type="match status" value="1"/>
</dbReference>
<dbReference type="GO" id="GO:1990904">
    <property type="term" value="C:ribonucleoprotein complex"/>
    <property type="evidence" value="ECO:0007669"/>
    <property type="project" value="UniProtKB-KW"/>
</dbReference>
<keyword evidence="8" id="KW-0862">Zinc</keyword>
<dbReference type="PANTHER" id="PTHR22852:SF0">
    <property type="entry name" value="DENTICLELESS PROTEIN HOMOLOG"/>
    <property type="match status" value="1"/>
</dbReference>
<keyword evidence="6" id="KW-0677">Repeat</keyword>
<evidence type="ECO:0000256" key="6">
    <source>
        <dbReference type="ARBA" id="ARBA00022737"/>
    </source>
</evidence>
<dbReference type="GO" id="GO:0003735">
    <property type="term" value="F:structural constituent of ribosome"/>
    <property type="evidence" value="ECO:0007669"/>
    <property type="project" value="InterPro"/>
</dbReference>
<dbReference type="GO" id="GO:0030674">
    <property type="term" value="F:protein-macromolecule adaptor activity"/>
    <property type="evidence" value="ECO:0007669"/>
    <property type="project" value="TreeGrafter"/>
</dbReference>
<keyword evidence="9" id="KW-0689">Ribosomal protein</keyword>
<comment type="cofactor">
    <cofactor evidence="1">
        <name>Zn(2+)</name>
        <dbReference type="ChEBI" id="CHEBI:29105"/>
    </cofactor>
</comment>
<organism evidence="16 17">
    <name type="scientific">Acanthosepion pharaonis</name>
    <name type="common">Pharaoh cuttlefish</name>
    <name type="synonym">Sepia pharaonis</name>
    <dbReference type="NCBI Taxonomy" id="158019"/>
    <lineage>
        <taxon>Eukaryota</taxon>
        <taxon>Metazoa</taxon>
        <taxon>Spiralia</taxon>
        <taxon>Lophotrochozoa</taxon>
        <taxon>Mollusca</taxon>
        <taxon>Cephalopoda</taxon>
        <taxon>Coleoidea</taxon>
        <taxon>Decapodiformes</taxon>
        <taxon>Sepiida</taxon>
        <taxon>Sepiina</taxon>
        <taxon>Sepiidae</taxon>
        <taxon>Acanthosepion</taxon>
    </lineage>
</organism>
<evidence type="ECO:0000256" key="3">
    <source>
        <dbReference type="ARBA" id="ARBA00009083"/>
    </source>
</evidence>
<dbReference type="PANTHER" id="PTHR22852">
    <property type="entry name" value="LETHAL 2 DENTICLELESS PROTEIN RETINOIC ACID-REGULATED NUCLEAR MATRIX-ASSOCIATED PROTEIN"/>
    <property type="match status" value="1"/>
</dbReference>
<evidence type="ECO:0000256" key="15">
    <source>
        <dbReference type="SAM" id="MobiDB-lite"/>
    </source>
</evidence>
<proteinExistence type="inferred from homology"/>